<dbReference type="InterPro" id="IPR041490">
    <property type="entry name" value="KstR2_TetR_C"/>
</dbReference>
<keyword evidence="2" id="KW-0805">Transcription regulation</keyword>
<keyword evidence="1" id="KW-0678">Repressor</keyword>
<dbReference type="GO" id="GO:0003700">
    <property type="term" value="F:DNA-binding transcription factor activity"/>
    <property type="evidence" value="ECO:0007669"/>
    <property type="project" value="TreeGrafter"/>
</dbReference>
<dbReference type="SUPFAM" id="SSF46689">
    <property type="entry name" value="Homeodomain-like"/>
    <property type="match status" value="1"/>
</dbReference>
<organism evidence="7 8">
    <name type="scientific">Quisquiliibacterium transsilvanicum</name>
    <dbReference type="NCBI Taxonomy" id="1549638"/>
    <lineage>
        <taxon>Bacteria</taxon>
        <taxon>Pseudomonadati</taxon>
        <taxon>Pseudomonadota</taxon>
        <taxon>Betaproteobacteria</taxon>
        <taxon>Burkholderiales</taxon>
        <taxon>Burkholderiaceae</taxon>
        <taxon>Quisquiliibacterium</taxon>
    </lineage>
</organism>
<keyword evidence="8" id="KW-1185">Reference proteome</keyword>
<dbReference type="InterPro" id="IPR009057">
    <property type="entry name" value="Homeodomain-like_sf"/>
</dbReference>
<dbReference type="EMBL" id="JACHGB010000006">
    <property type="protein sequence ID" value="MBB5273378.1"/>
    <property type="molecule type" value="Genomic_DNA"/>
</dbReference>
<dbReference type="PANTHER" id="PTHR30055:SF240">
    <property type="entry name" value="HTH-TYPE TRANSCRIPTIONAL REGULATOR ACRR"/>
    <property type="match status" value="1"/>
</dbReference>
<evidence type="ECO:0000313" key="7">
    <source>
        <dbReference type="EMBL" id="MBB5273378.1"/>
    </source>
</evidence>
<evidence type="ECO:0000313" key="8">
    <source>
        <dbReference type="Proteomes" id="UP000532440"/>
    </source>
</evidence>
<feature type="DNA-binding region" description="H-T-H motif" evidence="5">
    <location>
        <begin position="33"/>
        <end position="52"/>
    </location>
</feature>
<dbReference type="PRINTS" id="PR00455">
    <property type="entry name" value="HTHTETR"/>
</dbReference>
<keyword evidence="3 5" id="KW-0238">DNA-binding</keyword>
<protein>
    <submittedName>
        <fullName evidence="7">AcrR family transcriptional regulator</fullName>
    </submittedName>
</protein>
<dbReference type="PROSITE" id="PS01081">
    <property type="entry name" value="HTH_TETR_1"/>
    <property type="match status" value="1"/>
</dbReference>
<evidence type="ECO:0000259" key="6">
    <source>
        <dbReference type="PROSITE" id="PS50977"/>
    </source>
</evidence>
<dbReference type="Pfam" id="PF17932">
    <property type="entry name" value="TetR_C_24"/>
    <property type="match status" value="1"/>
</dbReference>
<proteinExistence type="predicted"/>
<dbReference type="Pfam" id="PF00440">
    <property type="entry name" value="TetR_N"/>
    <property type="match status" value="1"/>
</dbReference>
<evidence type="ECO:0000256" key="4">
    <source>
        <dbReference type="ARBA" id="ARBA00023163"/>
    </source>
</evidence>
<dbReference type="AlphaFoldDB" id="A0A7W8HK13"/>
<dbReference type="PANTHER" id="PTHR30055">
    <property type="entry name" value="HTH-TYPE TRANSCRIPTIONAL REGULATOR RUTR"/>
    <property type="match status" value="1"/>
</dbReference>
<comment type="caution">
    <text evidence="7">The sequence shown here is derived from an EMBL/GenBank/DDBJ whole genome shotgun (WGS) entry which is preliminary data.</text>
</comment>
<dbReference type="RefSeq" id="WP_183969849.1">
    <property type="nucleotide sequence ID" value="NZ_BAABEW010000024.1"/>
</dbReference>
<name>A0A7W8HK13_9BURK</name>
<reference evidence="7 8" key="1">
    <citation type="submission" date="2020-08" db="EMBL/GenBank/DDBJ databases">
        <title>Genomic Encyclopedia of Type Strains, Phase IV (KMG-IV): sequencing the most valuable type-strain genomes for metagenomic binning, comparative biology and taxonomic classification.</title>
        <authorList>
            <person name="Goeker M."/>
        </authorList>
    </citation>
    <scope>NUCLEOTIDE SEQUENCE [LARGE SCALE GENOMIC DNA]</scope>
    <source>
        <strain evidence="7 8">DSM 29781</strain>
    </source>
</reference>
<dbReference type="Proteomes" id="UP000532440">
    <property type="component" value="Unassembled WGS sequence"/>
</dbReference>
<dbReference type="InterPro" id="IPR001647">
    <property type="entry name" value="HTH_TetR"/>
</dbReference>
<accession>A0A7W8HK13</accession>
<dbReference type="InterPro" id="IPR036271">
    <property type="entry name" value="Tet_transcr_reg_TetR-rel_C_sf"/>
</dbReference>
<keyword evidence="4" id="KW-0804">Transcription</keyword>
<evidence type="ECO:0000256" key="1">
    <source>
        <dbReference type="ARBA" id="ARBA00022491"/>
    </source>
</evidence>
<sequence length="201" mass="22573">MARTTGSDGARTEEAIRSAAIELIAARGFEATTLREIAEKVGVQPGTIYRYFPSKAQLLVELLVEHLEFLLEQWALQRPATDDPVEALRAFVDFHVRSHTLRRREVFVANMELRSLAPADRRRVVSLRRRYEDLLTGILRDGVERGAFQLPDARIATFAILAMLTGVGAWYREGGRLGKRDLIDMYTRMVMQCAGAATVPA</sequence>
<dbReference type="InterPro" id="IPR050109">
    <property type="entry name" value="HTH-type_TetR-like_transc_reg"/>
</dbReference>
<dbReference type="SUPFAM" id="SSF48498">
    <property type="entry name" value="Tetracyclin repressor-like, C-terminal domain"/>
    <property type="match status" value="1"/>
</dbReference>
<feature type="domain" description="HTH tetR-type" evidence="6">
    <location>
        <begin position="10"/>
        <end position="70"/>
    </location>
</feature>
<gene>
    <name evidence="7" type="ORF">HNQ70_003406</name>
</gene>
<dbReference type="Gene3D" id="1.10.357.10">
    <property type="entry name" value="Tetracycline Repressor, domain 2"/>
    <property type="match status" value="1"/>
</dbReference>
<evidence type="ECO:0000256" key="2">
    <source>
        <dbReference type="ARBA" id="ARBA00023015"/>
    </source>
</evidence>
<evidence type="ECO:0000256" key="5">
    <source>
        <dbReference type="PROSITE-ProRule" id="PRU00335"/>
    </source>
</evidence>
<dbReference type="PROSITE" id="PS50977">
    <property type="entry name" value="HTH_TETR_2"/>
    <property type="match status" value="1"/>
</dbReference>
<dbReference type="InterPro" id="IPR023772">
    <property type="entry name" value="DNA-bd_HTH_TetR-type_CS"/>
</dbReference>
<dbReference type="GO" id="GO:0000976">
    <property type="term" value="F:transcription cis-regulatory region binding"/>
    <property type="evidence" value="ECO:0007669"/>
    <property type="project" value="TreeGrafter"/>
</dbReference>
<evidence type="ECO:0000256" key="3">
    <source>
        <dbReference type="ARBA" id="ARBA00023125"/>
    </source>
</evidence>